<dbReference type="Pfam" id="PF07510">
    <property type="entry name" value="GmrSD_C"/>
    <property type="match status" value="1"/>
</dbReference>
<dbReference type="EMBL" id="JBHSFQ010000012">
    <property type="protein sequence ID" value="MFC4563016.1"/>
    <property type="molecule type" value="Genomic_DNA"/>
</dbReference>
<accession>A0ABV9DY40</accession>
<evidence type="ECO:0000313" key="4">
    <source>
        <dbReference type="Proteomes" id="UP001595923"/>
    </source>
</evidence>
<name>A0ABV9DY40_9ACTN</name>
<dbReference type="RefSeq" id="WP_378574708.1">
    <property type="nucleotide sequence ID" value="NZ_JBHSFQ010000012.1"/>
</dbReference>
<organism evidence="3 4">
    <name type="scientific">Nocardiopsis mangrovi</name>
    <dbReference type="NCBI Taxonomy" id="1179818"/>
    <lineage>
        <taxon>Bacteria</taxon>
        <taxon>Bacillati</taxon>
        <taxon>Actinomycetota</taxon>
        <taxon>Actinomycetes</taxon>
        <taxon>Streptosporangiales</taxon>
        <taxon>Nocardiopsidaceae</taxon>
        <taxon>Nocardiopsis</taxon>
    </lineage>
</organism>
<feature type="domain" description="GmrSD restriction endonucleases C-terminal" evidence="2">
    <location>
        <begin position="104"/>
        <end position="201"/>
    </location>
</feature>
<reference evidence="4" key="1">
    <citation type="journal article" date="2019" name="Int. J. Syst. Evol. Microbiol.">
        <title>The Global Catalogue of Microorganisms (GCM) 10K type strain sequencing project: providing services to taxonomists for standard genome sequencing and annotation.</title>
        <authorList>
            <consortium name="The Broad Institute Genomics Platform"/>
            <consortium name="The Broad Institute Genome Sequencing Center for Infectious Disease"/>
            <person name="Wu L."/>
            <person name="Ma J."/>
        </authorList>
    </citation>
    <scope>NUCLEOTIDE SEQUENCE [LARGE SCALE GENOMIC DNA]</scope>
    <source>
        <strain evidence="4">XZYJ18</strain>
    </source>
</reference>
<dbReference type="GO" id="GO:0004519">
    <property type="term" value="F:endonuclease activity"/>
    <property type="evidence" value="ECO:0007669"/>
    <property type="project" value="UniProtKB-KW"/>
</dbReference>
<comment type="caution">
    <text evidence="3">The sequence shown here is derived from an EMBL/GenBank/DDBJ whole genome shotgun (WGS) entry which is preliminary data.</text>
</comment>
<evidence type="ECO:0000256" key="1">
    <source>
        <dbReference type="SAM" id="SignalP"/>
    </source>
</evidence>
<sequence>MKRLSTVAAAGALAAAVLLTPAAAQADTLTLPLTEAVAALPAVTEDRTGYQRDAFRHWVDADRDGCNTRNEVLIEEAVVAPVVDARCQLQGGEWYSYYDGVTHTVARGLDIDHVVPLAEAWDSGASAWDDDRRRDYANDLGDQRSLVAVTASVNRSKADQDPADWLPPSSEVHCRYIGEWVAVKLRWGLAADPAEQDALTAVAAACDPAEVVEVTEVPAA</sequence>
<protein>
    <submittedName>
        <fullName evidence="3">HNH endonuclease family protein</fullName>
    </submittedName>
</protein>
<keyword evidence="4" id="KW-1185">Reference proteome</keyword>
<evidence type="ECO:0000259" key="2">
    <source>
        <dbReference type="Pfam" id="PF07510"/>
    </source>
</evidence>
<keyword evidence="3" id="KW-0540">Nuclease</keyword>
<keyword evidence="3" id="KW-0255">Endonuclease</keyword>
<dbReference type="Proteomes" id="UP001595923">
    <property type="component" value="Unassembled WGS sequence"/>
</dbReference>
<dbReference type="InterPro" id="IPR011089">
    <property type="entry name" value="GmrSD_C"/>
</dbReference>
<dbReference type="PANTHER" id="PTHR24094:SF15">
    <property type="entry name" value="AMP-DEPENDENT SYNTHETASE_LIGASE DOMAIN-CONTAINING PROTEIN-RELATED"/>
    <property type="match status" value="1"/>
</dbReference>
<feature type="chain" id="PRO_5047500270" evidence="1">
    <location>
        <begin position="27"/>
        <end position="220"/>
    </location>
</feature>
<keyword evidence="1" id="KW-0732">Signal</keyword>
<feature type="signal peptide" evidence="1">
    <location>
        <begin position="1"/>
        <end position="26"/>
    </location>
</feature>
<evidence type="ECO:0000313" key="3">
    <source>
        <dbReference type="EMBL" id="MFC4563016.1"/>
    </source>
</evidence>
<dbReference type="PANTHER" id="PTHR24094">
    <property type="entry name" value="SECRETED PROTEIN"/>
    <property type="match status" value="1"/>
</dbReference>
<gene>
    <name evidence="3" type="ORF">ACFO4E_14220</name>
</gene>
<keyword evidence="3" id="KW-0378">Hydrolase</keyword>
<proteinExistence type="predicted"/>